<dbReference type="PANTHER" id="PTHR46696:SF1">
    <property type="entry name" value="CYTOCHROME P450 YJIB-RELATED"/>
    <property type="match status" value="1"/>
</dbReference>
<proteinExistence type="inferred from homology"/>
<evidence type="ECO:0000256" key="5">
    <source>
        <dbReference type="ARBA" id="ARBA00023002"/>
    </source>
</evidence>
<gene>
    <name evidence="9" type="ORF">GCM10007053_07420</name>
</gene>
<dbReference type="AlphaFoldDB" id="A0A919CIA9"/>
<dbReference type="PANTHER" id="PTHR46696">
    <property type="entry name" value="P450, PUTATIVE (EUROFUNG)-RELATED"/>
    <property type="match status" value="1"/>
</dbReference>
<keyword evidence="10" id="KW-1185">Reference proteome</keyword>
<name>A0A919CIA9_9GAMM</name>
<evidence type="ECO:0000256" key="3">
    <source>
        <dbReference type="ARBA" id="ARBA00022617"/>
    </source>
</evidence>
<evidence type="ECO:0000256" key="1">
    <source>
        <dbReference type="ARBA" id="ARBA00001971"/>
    </source>
</evidence>
<dbReference type="InterPro" id="IPR001128">
    <property type="entry name" value="Cyt_P450"/>
</dbReference>
<keyword evidence="6 8" id="KW-0408">Iron</keyword>
<comment type="caution">
    <text evidence="9">The sequence shown here is derived from an EMBL/GenBank/DDBJ whole genome shotgun (WGS) entry which is preliminary data.</text>
</comment>
<evidence type="ECO:0000256" key="6">
    <source>
        <dbReference type="ARBA" id="ARBA00023004"/>
    </source>
</evidence>
<dbReference type="GO" id="GO:0016705">
    <property type="term" value="F:oxidoreductase activity, acting on paired donors, with incorporation or reduction of molecular oxygen"/>
    <property type="evidence" value="ECO:0007669"/>
    <property type="project" value="InterPro"/>
</dbReference>
<comment type="cofactor">
    <cofactor evidence="1">
        <name>heme</name>
        <dbReference type="ChEBI" id="CHEBI:30413"/>
    </cofactor>
</comment>
<dbReference type="Gene3D" id="1.10.630.10">
    <property type="entry name" value="Cytochrome P450"/>
    <property type="match status" value="1"/>
</dbReference>
<evidence type="ECO:0000256" key="4">
    <source>
        <dbReference type="ARBA" id="ARBA00022723"/>
    </source>
</evidence>
<dbReference type="Proteomes" id="UP000644693">
    <property type="component" value="Unassembled WGS sequence"/>
</dbReference>
<dbReference type="GO" id="GO:0005506">
    <property type="term" value="F:iron ion binding"/>
    <property type="evidence" value="ECO:0007669"/>
    <property type="project" value="InterPro"/>
</dbReference>
<keyword evidence="4 8" id="KW-0479">Metal-binding</keyword>
<sequence>MSRENAVHSTGVTPGWYGVDPETMDLKADPHERYRGLRESQPVNLTPNNEWRLSRYADIQHLLKHSHSGMRDLDGLIPGETREETDASRFMLRMDPPDHDRIRRLVSKAFTPRALDAIRPSIQPLVDQELDKAVTRGEMDLVSDLALMVPAASMCAMLGVPFEDRDRLSRLVSVATYRLAKRALPDLQEEAEAAIFELAEYMFALIEQRRQQPSDDILGLMVSAEEAGDRLDTEELLQQSIGLLIAGLETTIGLIANGMIAFSRNPEEFRRLGRSPDLIDSAVEECLRFEPSVPMTLRVLWEDMTIDGITIPANATVFGVLIGANRDPAVFSDPDRFDIGRAEARHCSFGGGIHFCLGSHLARMNAAMAFEGMAKRFDSVSVDESAIEWAPSLFRIPGKVPARVVPR</sequence>
<dbReference type="PROSITE" id="PS00086">
    <property type="entry name" value="CYTOCHROME_P450"/>
    <property type="match status" value="1"/>
</dbReference>
<dbReference type="InterPro" id="IPR002397">
    <property type="entry name" value="Cyt_P450_B"/>
</dbReference>
<evidence type="ECO:0000313" key="10">
    <source>
        <dbReference type="Proteomes" id="UP000644693"/>
    </source>
</evidence>
<evidence type="ECO:0000256" key="7">
    <source>
        <dbReference type="ARBA" id="ARBA00023033"/>
    </source>
</evidence>
<dbReference type="GO" id="GO:0020037">
    <property type="term" value="F:heme binding"/>
    <property type="evidence" value="ECO:0007669"/>
    <property type="project" value="InterPro"/>
</dbReference>
<evidence type="ECO:0000256" key="8">
    <source>
        <dbReference type="RuleBase" id="RU000461"/>
    </source>
</evidence>
<keyword evidence="7 8" id="KW-0503">Monooxygenase</keyword>
<reference evidence="9" key="1">
    <citation type="journal article" date="2014" name="Int. J. Syst. Evol. Microbiol.">
        <title>Complete genome sequence of Corynebacterium casei LMG S-19264T (=DSM 44701T), isolated from a smear-ripened cheese.</title>
        <authorList>
            <consortium name="US DOE Joint Genome Institute (JGI-PGF)"/>
            <person name="Walter F."/>
            <person name="Albersmeier A."/>
            <person name="Kalinowski J."/>
            <person name="Ruckert C."/>
        </authorList>
    </citation>
    <scope>NUCLEOTIDE SEQUENCE</scope>
    <source>
        <strain evidence="9">KCTC 23430</strain>
    </source>
</reference>
<dbReference type="InterPro" id="IPR017972">
    <property type="entry name" value="Cyt_P450_CS"/>
</dbReference>
<evidence type="ECO:0000256" key="2">
    <source>
        <dbReference type="ARBA" id="ARBA00010617"/>
    </source>
</evidence>
<dbReference type="PRINTS" id="PR00359">
    <property type="entry name" value="BP450"/>
</dbReference>
<dbReference type="RefSeq" id="WP_189475239.1">
    <property type="nucleotide sequence ID" value="NZ_BMYM01000001.1"/>
</dbReference>
<dbReference type="FunFam" id="1.10.630.10:FF:000018">
    <property type="entry name" value="Cytochrome P450 monooxygenase"/>
    <property type="match status" value="1"/>
</dbReference>
<keyword evidence="5 8" id="KW-0560">Oxidoreductase</keyword>
<dbReference type="SUPFAM" id="SSF48264">
    <property type="entry name" value="Cytochrome P450"/>
    <property type="match status" value="1"/>
</dbReference>
<protein>
    <submittedName>
        <fullName evidence="9">Cytochrome P450</fullName>
    </submittedName>
</protein>
<dbReference type="EMBL" id="BMYM01000001">
    <property type="protein sequence ID" value="GHD28235.1"/>
    <property type="molecule type" value="Genomic_DNA"/>
</dbReference>
<dbReference type="InterPro" id="IPR036396">
    <property type="entry name" value="Cyt_P450_sf"/>
</dbReference>
<dbReference type="Pfam" id="PF00067">
    <property type="entry name" value="p450"/>
    <property type="match status" value="2"/>
</dbReference>
<dbReference type="GO" id="GO:0004497">
    <property type="term" value="F:monooxygenase activity"/>
    <property type="evidence" value="ECO:0007669"/>
    <property type="project" value="UniProtKB-KW"/>
</dbReference>
<organism evidence="9 10">
    <name type="scientific">Parahalioglobus pacificus</name>
    <dbReference type="NCBI Taxonomy" id="930806"/>
    <lineage>
        <taxon>Bacteria</taxon>
        <taxon>Pseudomonadati</taxon>
        <taxon>Pseudomonadota</taxon>
        <taxon>Gammaproteobacteria</taxon>
        <taxon>Cellvibrionales</taxon>
        <taxon>Halieaceae</taxon>
        <taxon>Parahalioglobus</taxon>
    </lineage>
</organism>
<keyword evidence="3 8" id="KW-0349">Heme</keyword>
<reference evidence="9" key="2">
    <citation type="submission" date="2020-09" db="EMBL/GenBank/DDBJ databases">
        <authorList>
            <person name="Sun Q."/>
            <person name="Kim S."/>
        </authorList>
    </citation>
    <scope>NUCLEOTIDE SEQUENCE</scope>
    <source>
        <strain evidence="9">KCTC 23430</strain>
    </source>
</reference>
<dbReference type="CDD" id="cd20625">
    <property type="entry name" value="CYP164-like"/>
    <property type="match status" value="1"/>
</dbReference>
<accession>A0A919CIA9</accession>
<comment type="similarity">
    <text evidence="2 8">Belongs to the cytochrome P450 family.</text>
</comment>
<evidence type="ECO:0000313" key="9">
    <source>
        <dbReference type="EMBL" id="GHD28235.1"/>
    </source>
</evidence>